<feature type="domain" description="HECT" evidence="8">
    <location>
        <begin position="794"/>
        <end position="1136"/>
    </location>
</feature>
<dbReference type="PROSITE" id="PS50237">
    <property type="entry name" value="HECT"/>
    <property type="match status" value="1"/>
</dbReference>
<evidence type="ECO:0000256" key="2">
    <source>
        <dbReference type="ARBA" id="ARBA00012485"/>
    </source>
</evidence>
<dbReference type="GO" id="GO:0061630">
    <property type="term" value="F:ubiquitin protein ligase activity"/>
    <property type="evidence" value="ECO:0007669"/>
    <property type="project" value="UniProtKB-EC"/>
</dbReference>
<evidence type="ECO:0000313" key="10">
    <source>
        <dbReference type="Proteomes" id="UP001146120"/>
    </source>
</evidence>
<dbReference type="SUPFAM" id="SSF56204">
    <property type="entry name" value="Hect, E3 ligase catalytic domain"/>
    <property type="match status" value="1"/>
</dbReference>
<evidence type="ECO:0000256" key="7">
    <source>
        <dbReference type="SAM" id="MobiDB-lite"/>
    </source>
</evidence>
<reference evidence="9" key="1">
    <citation type="submission" date="2022-11" db="EMBL/GenBank/DDBJ databases">
        <authorList>
            <person name="Morgan W.R."/>
            <person name="Tartar A."/>
        </authorList>
    </citation>
    <scope>NUCLEOTIDE SEQUENCE</scope>
    <source>
        <strain evidence="9">ARSEF 373</strain>
    </source>
</reference>
<dbReference type="Gene3D" id="3.30.2410.10">
    <property type="entry name" value="Hect, E3 ligase catalytic domain"/>
    <property type="match status" value="1"/>
</dbReference>
<keyword evidence="4 5" id="KW-0833">Ubl conjugation pathway</keyword>
<dbReference type="GO" id="GO:0000209">
    <property type="term" value="P:protein polyubiquitination"/>
    <property type="evidence" value="ECO:0007669"/>
    <property type="project" value="InterPro"/>
</dbReference>
<dbReference type="PANTHER" id="PTHR45700">
    <property type="entry name" value="UBIQUITIN-PROTEIN LIGASE E3C"/>
    <property type="match status" value="1"/>
</dbReference>
<sequence>MNVAMFQRDADLRKAGGKDRSALVAEARRKREARAAEREACLQATKVQSFVHGRAVARKCRRLERADFDAKLVDIQKLKGILQMPHMPLPVDTLFDLMRKALWFFNGDAADQARFLLLAGLVLDSVRAAADQWNSQFTGQREFQLKRFIDIALQTTQLPAGEGDPKSQATTFAVIDELAKTCDGCALYLCSNRLCVFSVSKLPARPFTSLPRSSLLGIVRTRFVMSYSTSGSTAPKFEAYNAKMMVFLITLLDSNRISWASFVHEILSLHLLNQQATQETFQLLTSTSRWDSVVQTTIRELSLPATPTPGIASATWLLGNLLWLSDRVSDRTSSSTLSEVLMLTKILNWIPAEAYSTDGVTVSWTKVTGAHSVPVVYPEALLEQLETPFRERYLRKLMGQLLIFAPDFLQHPLETSRPVPMFPSAPTVAEQFGFGDIATAPTNFESLKATWRKVKSFRKPRWALRLLEKTGLRRGNHDDEDEDGSDFTSAGILPNTSMQARALATEGKEVAKKRAVAASSTLGGKAYVLEHVQAFARFCMVFLCRWGTRGKKKRHLGVMRLLNTLAFSYITLEQGSEECSTVHWIYFLWSVLQDWKSFEAFTKDVNLVRVKITDGYVCVLGLFCLTYNHMLLVLDDAEMYEKEFPLPLHQVERIVKGLKDALYAAYWFHGMVQDSAATAEPAEFGLFVIDAATQLLRNLYSRCSRSPFCNVTSWVVADLDVNQLISEVLAGTPRANKFITEMPYGVPFPDRVRLFQSIVQADKVNHQGEGTIVYRIRIRRGAFLEDGLRKLNAIKSDMKKRINVIFINEFGTEETGIDAGGLFKEFWLDLSNYAFDLQYGLFELTLDQLLYPNPASASAHFDRPIDHLTLFQFVGRILGKALYEGIVVQPKFAHFFLSKLLHAYNNLNELPSLDPEIYKNLVFLKSYDGDISDLGLTHTVVQEVFGEQKEVEIIPGGANIPVTNQNKTRYIHLVADYYLNVQIREQSAAFRAGLADVIDLRWLQMFNEPELQVLISGKGGHLDIEDLRAHTMYTGGYYALDKRVGWLWQALASFTPSEQAAFLRFTTSCQRAPSLGFGALTPPFCVQKIPIRRDDELLPSSSTCFNTLKLPTYSSYKVLREKLLTAVTSGAGFEMTNGGQSKQQVPSGFFDDEVADAKAQSIDLKQLAKQQLEKDWEEFEEFAAEVEKKQVVEEEAQEQEIKERDAEERLENMEYMDRYRQALEKAMARNKKQVAKEADLVPKEAEMTAEDAAQVGAVAADDIKANIRKRKRAKPVEPKSSDDEEYDPCNWRSKKI</sequence>
<accession>A0AAV2Z1Q7</accession>
<evidence type="ECO:0000256" key="1">
    <source>
        <dbReference type="ARBA" id="ARBA00000885"/>
    </source>
</evidence>
<gene>
    <name evidence="9" type="ORF">N0F65_001531</name>
</gene>
<dbReference type="SMART" id="SM00119">
    <property type="entry name" value="HECTc"/>
    <property type="match status" value="1"/>
</dbReference>
<dbReference type="EMBL" id="DAKRPA010000066">
    <property type="protein sequence ID" value="DBA00336.1"/>
    <property type="molecule type" value="Genomic_DNA"/>
</dbReference>
<keyword evidence="3" id="KW-0808">Transferase</keyword>
<dbReference type="PANTHER" id="PTHR45700:SF2">
    <property type="entry name" value="UBIQUITIN-PROTEIN LIGASE E3C"/>
    <property type="match status" value="1"/>
</dbReference>
<organism evidence="9 10">
    <name type="scientific">Lagenidium giganteum</name>
    <dbReference type="NCBI Taxonomy" id="4803"/>
    <lineage>
        <taxon>Eukaryota</taxon>
        <taxon>Sar</taxon>
        <taxon>Stramenopiles</taxon>
        <taxon>Oomycota</taxon>
        <taxon>Peronosporomycetes</taxon>
        <taxon>Pythiales</taxon>
        <taxon>Pythiaceae</taxon>
    </lineage>
</organism>
<dbReference type="FunFam" id="3.30.2160.10:FF:000002">
    <property type="entry name" value="Putative Ubiquitin-protein ligase E3C"/>
    <property type="match status" value="1"/>
</dbReference>
<dbReference type="Pfam" id="PF00632">
    <property type="entry name" value="HECT"/>
    <property type="match status" value="1"/>
</dbReference>
<dbReference type="Proteomes" id="UP001146120">
    <property type="component" value="Unassembled WGS sequence"/>
</dbReference>
<keyword evidence="6" id="KW-0175">Coiled coil</keyword>
<evidence type="ECO:0000256" key="3">
    <source>
        <dbReference type="ARBA" id="ARBA00022679"/>
    </source>
</evidence>
<dbReference type="InterPro" id="IPR035983">
    <property type="entry name" value="Hect_E3_ubiquitin_ligase"/>
</dbReference>
<evidence type="ECO:0000256" key="5">
    <source>
        <dbReference type="PROSITE-ProRule" id="PRU00104"/>
    </source>
</evidence>
<dbReference type="FunFam" id="3.30.2410.10:FF:000009">
    <property type="entry name" value="Probable E3 ubiquitin-protein ligase HECTD2"/>
    <property type="match status" value="1"/>
</dbReference>
<dbReference type="InterPro" id="IPR000569">
    <property type="entry name" value="HECT_dom"/>
</dbReference>
<name>A0AAV2Z1Q7_9STRA</name>
<keyword evidence="10" id="KW-1185">Reference proteome</keyword>
<evidence type="ECO:0000313" key="9">
    <source>
        <dbReference type="EMBL" id="DBA00336.1"/>
    </source>
</evidence>
<dbReference type="EC" id="2.3.2.26" evidence="2"/>
<comment type="caution">
    <text evidence="9">The sequence shown here is derived from an EMBL/GenBank/DDBJ whole genome shotgun (WGS) entry which is preliminary data.</text>
</comment>
<dbReference type="GO" id="GO:0006511">
    <property type="term" value="P:ubiquitin-dependent protein catabolic process"/>
    <property type="evidence" value="ECO:0007669"/>
    <property type="project" value="TreeGrafter"/>
</dbReference>
<feature type="active site" description="Glycyl thioester intermediate" evidence="5">
    <location>
        <position position="1104"/>
    </location>
</feature>
<evidence type="ECO:0000256" key="6">
    <source>
        <dbReference type="SAM" id="Coils"/>
    </source>
</evidence>
<feature type="region of interest" description="Disordered" evidence="7">
    <location>
        <begin position="1266"/>
        <end position="1296"/>
    </location>
</feature>
<dbReference type="CDD" id="cd00078">
    <property type="entry name" value="HECTc"/>
    <property type="match status" value="1"/>
</dbReference>
<feature type="coiled-coil region" evidence="6">
    <location>
        <begin position="1169"/>
        <end position="1236"/>
    </location>
</feature>
<evidence type="ECO:0000256" key="4">
    <source>
        <dbReference type="ARBA" id="ARBA00022786"/>
    </source>
</evidence>
<dbReference type="Gene3D" id="3.90.1750.10">
    <property type="entry name" value="Hect, E3 ligase catalytic domains"/>
    <property type="match status" value="1"/>
</dbReference>
<proteinExistence type="predicted"/>
<dbReference type="InterPro" id="IPR044611">
    <property type="entry name" value="E3A/B/C-like"/>
</dbReference>
<evidence type="ECO:0000259" key="8">
    <source>
        <dbReference type="PROSITE" id="PS50237"/>
    </source>
</evidence>
<reference evidence="9" key="2">
    <citation type="journal article" date="2023" name="Microbiol Resour">
        <title>Decontamination and Annotation of the Draft Genome Sequence of the Oomycete Lagenidium giganteum ARSEF 373.</title>
        <authorList>
            <person name="Morgan W.R."/>
            <person name="Tartar A."/>
        </authorList>
    </citation>
    <scope>NUCLEOTIDE SEQUENCE</scope>
    <source>
        <strain evidence="9">ARSEF 373</strain>
    </source>
</reference>
<comment type="catalytic activity">
    <reaction evidence="1">
        <text>S-ubiquitinyl-[E2 ubiquitin-conjugating enzyme]-L-cysteine + [acceptor protein]-L-lysine = [E2 ubiquitin-conjugating enzyme]-L-cysteine + N(6)-ubiquitinyl-[acceptor protein]-L-lysine.</text>
        <dbReference type="EC" id="2.3.2.26"/>
    </reaction>
</comment>
<protein>
    <recommendedName>
        <fullName evidence="2">HECT-type E3 ubiquitin transferase</fullName>
        <ecNumber evidence="2">2.3.2.26</ecNumber>
    </recommendedName>
</protein>
<dbReference type="Gene3D" id="3.30.2160.10">
    <property type="entry name" value="Hect, E3 ligase catalytic domain"/>
    <property type="match status" value="1"/>
</dbReference>